<feature type="transmembrane region" description="Helical" evidence="1">
    <location>
        <begin position="82"/>
        <end position="102"/>
    </location>
</feature>
<dbReference type="EMBL" id="ABJB010393275">
    <property type="status" value="NOT_ANNOTATED_CDS"/>
    <property type="molecule type" value="Genomic_DNA"/>
</dbReference>
<dbReference type="VEuPathDB" id="VectorBase:ISCI010730"/>
<evidence type="ECO:0000313" key="4">
    <source>
        <dbReference type="Proteomes" id="UP000001555"/>
    </source>
</evidence>
<evidence type="ECO:0000313" key="2">
    <source>
        <dbReference type="EMBL" id="EEC14379.1"/>
    </source>
</evidence>
<protein>
    <submittedName>
        <fullName evidence="2 3">Uncharacterized protein</fullName>
    </submittedName>
</protein>
<evidence type="ECO:0000256" key="1">
    <source>
        <dbReference type="SAM" id="Phobius"/>
    </source>
</evidence>
<dbReference type="EMBL" id="ABJB010031354">
    <property type="status" value="NOT_ANNOTATED_CDS"/>
    <property type="molecule type" value="Genomic_DNA"/>
</dbReference>
<dbReference type="EnsemblMetazoa" id="ISCW010730-RA">
    <property type="protein sequence ID" value="ISCW010730-PA"/>
    <property type="gene ID" value="ISCW010730"/>
</dbReference>
<keyword evidence="4" id="KW-1185">Reference proteome</keyword>
<accession>B7Q6A7</accession>
<name>B7Q6A7_IXOSC</name>
<proteinExistence type="predicted"/>
<keyword evidence="1" id="KW-0472">Membrane</keyword>
<reference evidence="2 4" key="1">
    <citation type="submission" date="2008-03" db="EMBL/GenBank/DDBJ databases">
        <title>Annotation of Ixodes scapularis.</title>
        <authorList>
            <consortium name="Ixodes scapularis Genome Project Consortium"/>
            <person name="Caler E."/>
            <person name="Hannick L.I."/>
            <person name="Bidwell S."/>
            <person name="Joardar V."/>
            <person name="Thiagarajan M."/>
            <person name="Amedeo P."/>
            <person name="Galinsky K.J."/>
            <person name="Schobel S."/>
            <person name="Inman J."/>
            <person name="Hostetler J."/>
            <person name="Miller J."/>
            <person name="Hammond M."/>
            <person name="Megy K."/>
            <person name="Lawson D."/>
            <person name="Kodira C."/>
            <person name="Sutton G."/>
            <person name="Meyer J."/>
            <person name="Hill C.A."/>
            <person name="Birren B."/>
            <person name="Nene V."/>
            <person name="Collins F."/>
            <person name="Alarcon-Chaidez F."/>
            <person name="Wikel S."/>
            <person name="Strausberg R."/>
        </authorList>
    </citation>
    <scope>NUCLEOTIDE SEQUENCE [LARGE SCALE GENOMIC DNA]</scope>
    <source>
        <strain evidence="4">Wikel</strain>
        <strain evidence="2">Wikel colony</strain>
    </source>
</reference>
<feature type="transmembrane region" description="Helical" evidence="1">
    <location>
        <begin position="54"/>
        <end position="75"/>
    </location>
</feature>
<dbReference type="AlphaFoldDB" id="B7Q6A7"/>
<dbReference type="InParanoid" id="B7Q6A7"/>
<keyword evidence="1" id="KW-1133">Transmembrane helix</keyword>
<dbReference type="PaxDb" id="6945-B7Q6A7"/>
<reference evidence="3" key="2">
    <citation type="submission" date="2020-05" db="UniProtKB">
        <authorList>
            <consortium name="EnsemblMetazoa"/>
        </authorList>
    </citation>
    <scope>IDENTIFICATION</scope>
    <source>
        <strain evidence="3">wikel</strain>
    </source>
</reference>
<dbReference type="KEGG" id="isc:8036535"/>
<dbReference type="OrthoDB" id="6509927at2759"/>
<gene>
    <name evidence="3" type="primary">8036535</name>
    <name evidence="2" type="ORF">IscW_ISCW010730</name>
</gene>
<dbReference type="PROSITE" id="PS51257">
    <property type="entry name" value="PROKAR_LIPOPROTEIN"/>
    <property type="match status" value="1"/>
</dbReference>
<sequence>MASITRCLLLVTNIALWLMGACLLAAGVTALVRPDLVQWLLNDDSGRSREEICAFYIGSGSCLLLTATVGLWGACRYLYGVLSLYLVLLCSCTAAHVVYLALQLNSCIRERVCTKGFDVESRRHWSILVQSLALFVLLVTLTLSILVCCKAKTRRGYLAVPL</sequence>
<dbReference type="VEuPathDB" id="VectorBase:ISCP_009467"/>
<organism>
    <name type="scientific">Ixodes scapularis</name>
    <name type="common">Black-legged tick</name>
    <name type="synonym">Deer tick</name>
    <dbReference type="NCBI Taxonomy" id="6945"/>
    <lineage>
        <taxon>Eukaryota</taxon>
        <taxon>Metazoa</taxon>
        <taxon>Ecdysozoa</taxon>
        <taxon>Arthropoda</taxon>
        <taxon>Chelicerata</taxon>
        <taxon>Arachnida</taxon>
        <taxon>Acari</taxon>
        <taxon>Parasitiformes</taxon>
        <taxon>Ixodida</taxon>
        <taxon>Ixodoidea</taxon>
        <taxon>Ixodidae</taxon>
        <taxon>Ixodinae</taxon>
        <taxon>Ixodes</taxon>
    </lineage>
</organism>
<keyword evidence="1" id="KW-0812">Transmembrane</keyword>
<dbReference type="EMBL" id="ABJB010331670">
    <property type="status" value="NOT_ANNOTATED_CDS"/>
    <property type="molecule type" value="Genomic_DNA"/>
</dbReference>
<dbReference type="EMBL" id="ABJB010111746">
    <property type="status" value="NOT_ANNOTATED_CDS"/>
    <property type="molecule type" value="Genomic_DNA"/>
</dbReference>
<feature type="transmembrane region" description="Helical" evidence="1">
    <location>
        <begin position="127"/>
        <end position="149"/>
    </location>
</feature>
<dbReference type="VEuPathDB" id="VectorBase:ISCW010730"/>
<dbReference type="Proteomes" id="UP000001555">
    <property type="component" value="Unassembled WGS sequence"/>
</dbReference>
<dbReference type="HOGENOM" id="CLU_1637287_0_0_1"/>
<dbReference type="EMBL" id="DS866335">
    <property type="protein sequence ID" value="EEC14379.1"/>
    <property type="molecule type" value="Genomic_DNA"/>
</dbReference>
<evidence type="ECO:0000313" key="3">
    <source>
        <dbReference type="EnsemblMetazoa" id="ISCW010730-PA"/>
    </source>
</evidence>